<dbReference type="Gene3D" id="3.40.250.10">
    <property type="entry name" value="Rhodanese-like domain"/>
    <property type="match status" value="1"/>
</dbReference>
<feature type="domain" description="Rhodanese" evidence="2">
    <location>
        <begin position="11"/>
        <end position="133"/>
    </location>
</feature>
<dbReference type="Proteomes" id="UP001198983">
    <property type="component" value="Chromosome"/>
</dbReference>
<dbReference type="EMBL" id="CP081135">
    <property type="protein sequence ID" value="UEL46974.1"/>
    <property type="molecule type" value="Genomic_DNA"/>
</dbReference>
<proteinExistence type="predicted"/>
<dbReference type="PANTHER" id="PTHR30401:SF0">
    <property type="entry name" value="TRNA 2-SELENOURIDINE SYNTHASE"/>
    <property type="match status" value="1"/>
</dbReference>
<dbReference type="PANTHER" id="PTHR30401">
    <property type="entry name" value="TRNA 2-SELENOURIDINE SYNTHASE"/>
    <property type="match status" value="1"/>
</dbReference>
<dbReference type="GO" id="GO:0002098">
    <property type="term" value="P:tRNA wobble uridine modification"/>
    <property type="evidence" value="ECO:0007669"/>
    <property type="project" value="InterPro"/>
</dbReference>
<evidence type="ECO:0000313" key="4">
    <source>
        <dbReference type="Proteomes" id="UP001198983"/>
    </source>
</evidence>
<protein>
    <submittedName>
        <fullName evidence="3">tRNA 2-selenouridine(34) synthase MnmH</fullName>
        <ecNumber evidence="3">2.5.1.-</ecNumber>
    </submittedName>
</protein>
<accession>A0AAX2ZCI0</accession>
<dbReference type="InterPro" id="IPR027417">
    <property type="entry name" value="P-loop_NTPase"/>
</dbReference>
<dbReference type="InterPro" id="IPR036873">
    <property type="entry name" value="Rhodanese-like_dom_sf"/>
</dbReference>
<name>A0AAX2ZCI0_9FIRM</name>
<dbReference type="InterPro" id="IPR017582">
    <property type="entry name" value="SelU"/>
</dbReference>
<dbReference type="NCBIfam" id="TIGR03167">
    <property type="entry name" value="tRNA_sel_U_synt"/>
    <property type="match status" value="1"/>
</dbReference>
<keyword evidence="1" id="KW-0711">Selenium</keyword>
<keyword evidence="4" id="KW-1185">Reference proteome</keyword>
<keyword evidence="3" id="KW-0808">Transferase</keyword>
<dbReference type="SUPFAM" id="SSF52821">
    <property type="entry name" value="Rhodanese/Cell cycle control phosphatase"/>
    <property type="match status" value="1"/>
</dbReference>
<gene>
    <name evidence="3" type="primary">mnmH</name>
    <name evidence="3" type="ORF">JW646_15225</name>
</gene>
<organism evidence="3 4">
    <name type="scientific">Terrisporobacter hibernicus</name>
    <dbReference type="NCBI Taxonomy" id="2813371"/>
    <lineage>
        <taxon>Bacteria</taxon>
        <taxon>Bacillati</taxon>
        <taxon>Bacillota</taxon>
        <taxon>Clostridia</taxon>
        <taxon>Peptostreptococcales</taxon>
        <taxon>Peptostreptococcaceae</taxon>
        <taxon>Terrisporobacter</taxon>
    </lineage>
</organism>
<dbReference type="InterPro" id="IPR058840">
    <property type="entry name" value="AAA_SelU"/>
</dbReference>
<dbReference type="Pfam" id="PF26341">
    <property type="entry name" value="AAA_SelU"/>
    <property type="match status" value="1"/>
</dbReference>
<dbReference type="PROSITE" id="PS50206">
    <property type="entry name" value="RHODANESE_3"/>
    <property type="match status" value="1"/>
</dbReference>
<dbReference type="GO" id="GO:0043828">
    <property type="term" value="F:tRNA 2-selenouridine synthase activity"/>
    <property type="evidence" value="ECO:0007669"/>
    <property type="project" value="InterPro"/>
</dbReference>
<evidence type="ECO:0000256" key="1">
    <source>
        <dbReference type="ARBA" id="ARBA00023266"/>
    </source>
</evidence>
<dbReference type="Gene3D" id="3.40.50.300">
    <property type="entry name" value="P-loop containing nucleotide triphosphate hydrolases"/>
    <property type="match status" value="1"/>
</dbReference>
<dbReference type="SMART" id="SM00450">
    <property type="entry name" value="RHOD"/>
    <property type="match status" value="1"/>
</dbReference>
<dbReference type="NCBIfam" id="NF008750">
    <property type="entry name" value="PRK11784.1-2"/>
    <property type="match status" value="1"/>
</dbReference>
<dbReference type="KEGG" id="tem:JW646_15225"/>
<sequence>MKTIKIEDALKLEKTIFIDVRTEKEYLDDHILNAYNMPLFDNDEYCEVGTIYKQEGKHEAIDKGFEFVSPKLKDMYKLAKELSSEYEHIVIYCARGGMRSGSVANLLSSIGIDLYKLEGGYKSYRNYVQNYLSNIMNKKQFIVLHGLTGVGKTELLVELERNNIDIVDLEYMARNTGSVFGFITYDEKPPTQKTFETRIFESLFFSKSDYLFVESESKRVGHVLIPNDIYEGITRDGYHILIECDTKDRVKRLCKDYIYNRNEDNIQALRQCINTFRKRLGNKTVDEYLELLDNEKYEELVEQFLVYYYDPLYMHSVNQYKYNDVIKFEDINDTIEKLISFHKAAKEGVKQC</sequence>
<dbReference type="SUPFAM" id="SSF52540">
    <property type="entry name" value="P-loop containing nucleoside triphosphate hydrolases"/>
    <property type="match status" value="1"/>
</dbReference>
<dbReference type="Pfam" id="PF00581">
    <property type="entry name" value="Rhodanese"/>
    <property type="match status" value="1"/>
</dbReference>
<dbReference type="RefSeq" id="WP_074915597.1">
    <property type="nucleotide sequence ID" value="NZ_CP081135.1"/>
</dbReference>
<evidence type="ECO:0000313" key="3">
    <source>
        <dbReference type="EMBL" id="UEL46974.1"/>
    </source>
</evidence>
<dbReference type="AlphaFoldDB" id="A0AAX2ZCI0"/>
<dbReference type="InterPro" id="IPR001763">
    <property type="entry name" value="Rhodanese-like_dom"/>
</dbReference>
<evidence type="ECO:0000259" key="2">
    <source>
        <dbReference type="PROSITE" id="PS50206"/>
    </source>
</evidence>
<dbReference type="EC" id="2.5.1.-" evidence="3"/>
<reference evidence="3 4" key="1">
    <citation type="journal article" date="2023" name="Int. J. Syst. Evol. Microbiol.">
        <title>Terrisporobacter hibernicus sp. nov., isolated from bovine faeces in Northern Ireland.</title>
        <authorList>
            <person name="Mitchell M."/>
            <person name="Nguyen S.V."/>
            <person name="Connor M."/>
            <person name="Fairley D.J."/>
            <person name="Donoghue O."/>
            <person name="Marshall H."/>
            <person name="Koolman L."/>
            <person name="McMullan G."/>
            <person name="Schaffer K.E."/>
            <person name="McGrath J.W."/>
            <person name="Fanning S."/>
        </authorList>
    </citation>
    <scope>NUCLEOTIDE SEQUENCE [LARGE SCALE GENOMIC DNA]</scope>
    <source>
        <strain evidence="3 4">MCA3</strain>
    </source>
</reference>